<dbReference type="PROSITE" id="PS50082">
    <property type="entry name" value="WD_REPEATS_2"/>
    <property type="match status" value="7"/>
</dbReference>
<proteinExistence type="inferred from homology"/>
<feature type="repeat" description="WD" evidence="4">
    <location>
        <begin position="165"/>
        <end position="188"/>
    </location>
</feature>
<feature type="repeat" description="WD" evidence="4">
    <location>
        <begin position="200"/>
        <end position="233"/>
    </location>
</feature>
<feature type="repeat" description="WD" evidence="4">
    <location>
        <begin position="102"/>
        <end position="134"/>
    </location>
</feature>
<dbReference type="InterPro" id="IPR036322">
    <property type="entry name" value="WD40_repeat_dom_sf"/>
</dbReference>
<feature type="repeat" description="WD" evidence="4">
    <location>
        <begin position="56"/>
        <end position="88"/>
    </location>
</feature>
<evidence type="ECO:0000256" key="1">
    <source>
        <dbReference type="ARBA" id="ARBA00022574"/>
    </source>
</evidence>
<name>A0A7R9LCH2_9ACAR</name>
<gene>
    <name evidence="6" type="ORF">ONB1V03_LOCUS1798</name>
</gene>
<keyword evidence="7" id="KW-1185">Reference proteome</keyword>
<dbReference type="OrthoDB" id="10264588at2759"/>
<evidence type="ECO:0000256" key="5">
    <source>
        <dbReference type="SAM" id="MobiDB-lite"/>
    </source>
</evidence>
<keyword evidence="2" id="KW-0677">Repeat</keyword>
<organism evidence="6">
    <name type="scientific">Oppiella nova</name>
    <dbReference type="NCBI Taxonomy" id="334625"/>
    <lineage>
        <taxon>Eukaryota</taxon>
        <taxon>Metazoa</taxon>
        <taxon>Ecdysozoa</taxon>
        <taxon>Arthropoda</taxon>
        <taxon>Chelicerata</taxon>
        <taxon>Arachnida</taxon>
        <taxon>Acari</taxon>
        <taxon>Acariformes</taxon>
        <taxon>Sarcoptiformes</taxon>
        <taxon>Oribatida</taxon>
        <taxon>Brachypylina</taxon>
        <taxon>Oppioidea</taxon>
        <taxon>Oppiidae</taxon>
        <taxon>Oppiella</taxon>
    </lineage>
</organism>
<dbReference type="SUPFAM" id="SSF50978">
    <property type="entry name" value="WD40 repeat-like"/>
    <property type="match status" value="1"/>
</dbReference>
<feature type="repeat" description="WD" evidence="4">
    <location>
        <begin position="13"/>
        <end position="54"/>
    </location>
</feature>
<dbReference type="EMBL" id="OC915185">
    <property type="protein sequence ID" value="CAD7639133.1"/>
    <property type="molecule type" value="Genomic_DNA"/>
</dbReference>
<protein>
    <submittedName>
        <fullName evidence="6">Uncharacterized protein</fullName>
    </submittedName>
</protein>
<evidence type="ECO:0000256" key="2">
    <source>
        <dbReference type="ARBA" id="ARBA00022737"/>
    </source>
</evidence>
<evidence type="ECO:0000256" key="4">
    <source>
        <dbReference type="PROSITE-ProRule" id="PRU00221"/>
    </source>
</evidence>
<evidence type="ECO:0000313" key="7">
    <source>
        <dbReference type="Proteomes" id="UP000728032"/>
    </source>
</evidence>
<dbReference type="PRINTS" id="PR00320">
    <property type="entry name" value="GPROTEINBRPT"/>
</dbReference>
<feature type="compositionally biased region" description="Basic and acidic residues" evidence="5">
    <location>
        <begin position="405"/>
        <end position="420"/>
    </location>
</feature>
<dbReference type="Gene3D" id="2.130.10.10">
    <property type="entry name" value="YVTN repeat-like/Quinoprotein amine dehydrogenase"/>
    <property type="match status" value="3"/>
</dbReference>
<evidence type="ECO:0000313" key="6">
    <source>
        <dbReference type="EMBL" id="CAD7639133.1"/>
    </source>
</evidence>
<dbReference type="Pfam" id="PF00400">
    <property type="entry name" value="WD40"/>
    <property type="match status" value="7"/>
</dbReference>
<dbReference type="InterPro" id="IPR050505">
    <property type="entry name" value="WDR55/POC1"/>
</dbReference>
<dbReference type="AlphaFoldDB" id="A0A7R9LCH2"/>
<dbReference type="SMART" id="SM00320">
    <property type="entry name" value="WD40"/>
    <property type="match status" value="7"/>
</dbReference>
<keyword evidence="1 4" id="KW-0853">WD repeat</keyword>
<dbReference type="InterPro" id="IPR020472">
    <property type="entry name" value="WD40_PAC1"/>
</dbReference>
<dbReference type="InterPro" id="IPR019775">
    <property type="entry name" value="WD40_repeat_CS"/>
</dbReference>
<evidence type="ECO:0000256" key="3">
    <source>
        <dbReference type="ARBA" id="ARBA00037984"/>
    </source>
</evidence>
<reference evidence="6" key="1">
    <citation type="submission" date="2020-11" db="EMBL/GenBank/DDBJ databases">
        <authorList>
            <person name="Tran Van P."/>
        </authorList>
    </citation>
    <scope>NUCLEOTIDE SEQUENCE</scope>
</reference>
<accession>A0A7R9LCH2</accession>
<comment type="similarity">
    <text evidence="3">Belongs to the WD repeat POC1 family.</text>
</comment>
<sequence>MSDGLDPCVETTLRGHRQSINWLSFSSDGKQLVSGSDDNHVMLWSLDDKQSICYRLVGHSSAVLSVVFTADYLLSSSKDCSVRLWRMNRINGRFPENESVVYRCHSSSIRCVDANADANQFCTGSDDKTVKIWSPVATNKFIASLSGVHTNWVRHSKYSRLNPHLIASCGDDGLIAVWDIRTKEAVIQLTSRRKSTHFISLQWHPNCEHIISSSSADTSIRIWDLRKEKMIQYYAAHTGAVNATDFHPSGNYLISASSDETSKIFDLLEGRGLFTLKAHNGAVNTCAFTPDGQYFATAGFDKQIMIWKSNLMNGVDRSEDILELDEHINEPFDAYYHQRDHQREPIRPTSHSTPQSCKSNKIQTPVMNAMNGLKIPLKSALRRSSSEEIKSTTTPKHTTPKHTNHWRERVGSRDRIDNSGDHLNSANTESITQAFINQLKTLTDSVLLIEERLSTLENKFESHCTAQSAHGSNSG</sequence>
<dbReference type="PANTHER" id="PTHR44019:SF8">
    <property type="entry name" value="POC1 CENTRIOLAR PROTEIN HOMOLOG"/>
    <property type="match status" value="1"/>
</dbReference>
<dbReference type="PROSITE" id="PS00678">
    <property type="entry name" value="WD_REPEATS_1"/>
    <property type="match status" value="2"/>
</dbReference>
<dbReference type="PROSITE" id="PS50294">
    <property type="entry name" value="WD_REPEATS_REGION"/>
    <property type="match status" value="5"/>
</dbReference>
<dbReference type="Proteomes" id="UP000728032">
    <property type="component" value="Unassembled WGS sequence"/>
</dbReference>
<dbReference type="InterPro" id="IPR015943">
    <property type="entry name" value="WD40/YVTN_repeat-like_dom_sf"/>
</dbReference>
<feature type="repeat" description="WD" evidence="4">
    <location>
        <begin position="234"/>
        <end position="275"/>
    </location>
</feature>
<feature type="repeat" description="WD" evidence="4">
    <location>
        <begin position="276"/>
        <end position="308"/>
    </location>
</feature>
<dbReference type="PANTHER" id="PTHR44019">
    <property type="entry name" value="WD REPEAT-CONTAINING PROTEIN 55"/>
    <property type="match status" value="1"/>
</dbReference>
<dbReference type="EMBL" id="CAJPVJ010000360">
    <property type="protein sequence ID" value="CAG2162199.1"/>
    <property type="molecule type" value="Genomic_DNA"/>
</dbReference>
<feature type="region of interest" description="Disordered" evidence="5">
    <location>
        <begin position="382"/>
        <end position="425"/>
    </location>
</feature>
<dbReference type="CDD" id="cd00200">
    <property type="entry name" value="WD40"/>
    <property type="match status" value="1"/>
</dbReference>
<dbReference type="InterPro" id="IPR001680">
    <property type="entry name" value="WD40_rpt"/>
</dbReference>